<dbReference type="InterPro" id="IPR014710">
    <property type="entry name" value="RmlC-like_jellyroll"/>
</dbReference>
<protein>
    <submittedName>
        <fullName evidence="3">Cupin domain-containing protein</fullName>
    </submittedName>
</protein>
<evidence type="ECO:0000313" key="4">
    <source>
        <dbReference type="Proteomes" id="UP000199656"/>
    </source>
</evidence>
<dbReference type="Pfam" id="PF07883">
    <property type="entry name" value="Cupin_2"/>
    <property type="match status" value="1"/>
</dbReference>
<dbReference type="EMBL" id="FNRL01000037">
    <property type="protein sequence ID" value="SEB07460.1"/>
    <property type="molecule type" value="Genomic_DNA"/>
</dbReference>
<dbReference type="Gene3D" id="2.60.120.10">
    <property type="entry name" value="Jelly Rolls"/>
    <property type="match status" value="1"/>
</dbReference>
<dbReference type="PANTHER" id="PTHR36440:SF1">
    <property type="entry name" value="PUTATIVE (AFU_ORTHOLOGUE AFUA_8G07350)-RELATED"/>
    <property type="match status" value="1"/>
</dbReference>
<dbReference type="SUPFAM" id="SSF51182">
    <property type="entry name" value="RmlC-like cupins"/>
    <property type="match status" value="1"/>
</dbReference>
<dbReference type="InterPro" id="IPR053146">
    <property type="entry name" value="QDO-like"/>
</dbReference>
<feature type="domain" description="Cupin type-2" evidence="2">
    <location>
        <begin position="54"/>
        <end position="122"/>
    </location>
</feature>
<dbReference type="OrthoDB" id="9090296at2"/>
<dbReference type="AlphaFoldDB" id="A0A1H4GEM6"/>
<dbReference type="Proteomes" id="UP000199656">
    <property type="component" value="Unassembled WGS sequence"/>
</dbReference>
<sequence length="178" mass="19157">MEPFEPTQTGNQPVPRNARHIKNSEGSHLSVAGNNYRIIIPGKQTNGEFAIIDMLIPPGGGPGPHAHASIHESFYVVEGEVEFRTEEGKTIAQPGDTITIPKGGAVHSFRNISGQMAHLVCTVVPAGLDDFFEEVGTPVQAGQFLPAPSLDKNAIEKVMAIAKKYGQEVYPPGYLDKK</sequence>
<dbReference type="InterPro" id="IPR013096">
    <property type="entry name" value="Cupin_2"/>
</dbReference>
<gene>
    <name evidence="3" type="ORF">SAMN05660909_05183</name>
</gene>
<dbReference type="InterPro" id="IPR011051">
    <property type="entry name" value="RmlC_Cupin_sf"/>
</dbReference>
<evidence type="ECO:0000313" key="3">
    <source>
        <dbReference type="EMBL" id="SEB07460.1"/>
    </source>
</evidence>
<dbReference type="RefSeq" id="WP_089765563.1">
    <property type="nucleotide sequence ID" value="NZ_BKAT01000060.1"/>
</dbReference>
<feature type="compositionally biased region" description="Polar residues" evidence="1">
    <location>
        <begin position="1"/>
        <end position="14"/>
    </location>
</feature>
<dbReference type="STRING" id="408074.SAMN05660909_05183"/>
<feature type="region of interest" description="Disordered" evidence="1">
    <location>
        <begin position="1"/>
        <end position="20"/>
    </location>
</feature>
<name>A0A1H4GEM6_9BACT</name>
<keyword evidence="4" id="KW-1185">Reference proteome</keyword>
<accession>A0A1H4GEM6</accession>
<reference evidence="4" key="1">
    <citation type="submission" date="2016-10" db="EMBL/GenBank/DDBJ databases">
        <authorList>
            <person name="Varghese N."/>
            <person name="Submissions S."/>
        </authorList>
    </citation>
    <scope>NUCLEOTIDE SEQUENCE [LARGE SCALE GENOMIC DNA]</scope>
    <source>
        <strain evidence="4">DSM 23920</strain>
    </source>
</reference>
<dbReference type="PANTHER" id="PTHR36440">
    <property type="entry name" value="PUTATIVE (AFU_ORTHOLOGUE AFUA_8G07350)-RELATED"/>
    <property type="match status" value="1"/>
</dbReference>
<evidence type="ECO:0000256" key="1">
    <source>
        <dbReference type="SAM" id="MobiDB-lite"/>
    </source>
</evidence>
<organism evidence="3 4">
    <name type="scientific">Chitinophaga terrae</name>
    <name type="common">ex Kim and Jung 2007</name>
    <dbReference type="NCBI Taxonomy" id="408074"/>
    <lineage>
        <taxon>Bacteria</taxon>
        <taxon>Pseudomonadati</taxon>
        <taxon>Bacteroidota</taxon>
        <taxon>Chitinophagia</taxon>
        <taxon>Chitinophagales</taxon>
        <taxon>Chitinophagaceae</taxon>
        <taxon>Chitinophaga</taxon>
    </lineage>
</organism>
<proteinExistence type="predicted"/>
<evidence type="ECO:0000259" key="2">
    <source>
        <dbReference type="Pfam" id="PF07883"/>
    </source>
</evidence>